<dbReference type="AlphaFoldDB" id="A0A160T8J3"/>
<reference evidence="1" key="1">
    <citation type="submission" date="2016-01" db="EMBL/GenBank/DDBJ databases">
        <authorList>
            <person name="Mcilroy J.S."/>
            <person name="Karst M S."/>
            <person name="Albertsen M."/>
        </authorList>
    </citation>
    <scope>NUCLEOTIDE SEQUENCE</scope>
    <source>
        <strain evidence="1">Cfx-K</strain>
    </source>
</reference>
<evidence type="ECO:0000313" key="2">
    <source>
        <dbReference type="Proteomes" id="UP000215027"/>
    </source>
</evidence>
<dbReference type="Gene3D" id="3.90.320.10">
    <property type="match status" value="1"/>
</dbReference>
<evidence type="ECO:0000313" key="1">
    <source>
        <dbReference type="EMBL" id="CUS06382.1"/>
    </source>
</evidence>
<dbReference type="KEGG" id="pbf:CFX0092_B0848"/>
<dbReference type="PANTHER" id="PTHR38733">
    <property type="entry name" value="PROTEIN MCRC"/>
    <property type="match status" value="1"/>
</dbReference>
<dbReference type="Proteomes" id="UP000215027">
    <property type="component" value="Chromosome II"/>
</dbReference>
<evidence type="ECO:0008006" key="3">
    <source>
        <dbReference type="Google" id="ProtNLM"/>
    </source>
</evidence>
<keyword evidence="2" id="KW-1185">Reference proteome</keyword>
<dbReference type="RefSeq" id="WP_095045656.1">
    <property type="nucleotide sequence ID" value="NZ_LN890656.1"/>
</dbReference>
<dbReference type="Pfam" id="PF10117">
    <property type="entry name" value="McrBC"/>
    <property type="match status" value="1"/>
</dbReference>
<proteinExistence type="predicted"/>
<sequence length="407" mass="44722">MMPSSTTTPEPRLIHLRESETLTAVPLSPTTAAALRATYRDGQLRVAPSWSPGGYDLSAGPYVGSIAIDGDPALRILIAPKVPIANLFYMLTYAHELPDFGDQLAPLTAGEALFDFIVRIFLGQVDDLVRRGIHRGYVDVEESGARLRGRLLLAQQVRRGPVAVGFQQRVNEFTADVLENRILRAALALLARARFGDADLGPRARRTLAAFAEVAPAAITPAECDGVVYTRLTERYRSPINLARLFLRYLSLEGRAGATPFATFLVPMYRLFELFVARLLAEAAATQPRYQVAAQAPIWLDEARRLAGRPDIVLRRDGRDTLVLDTKYKVYGDKPTPADVHQMVTYCHTLGVGRGLLVYPGDTPLTDDHVLRAGVRLEMRALSLNGSLADFRENCRRFVGEVLGSGG</sequence>
<name>A0A160T8J3_9CHLR</name>
<accession>A0A160T8J3</accession>
<protein>
    <recommendedName>
        <fullName evidence="3">Restriction endonuclease</fullName>
    </recommendedName>
</protein>
<gene>
    <name evidence="1" type="ORF">CFX0092_B0848</name>
</gene>
<dbReference type="PANTHER" id="PTHR38733:SF1">
    <property type="entry name" value="TYPE IV METHYL-DIRECTED RESTRICTION ENZYME ECOKMCRBC"/>
    <property type="match status" value="1"/>
</dbReference>
<dbReference type="InterPro" id="IPR011604">
    <property type="entry name" value="PDDEXK-like_dom_sf"/>
</dbReference>
<dbReference type="OrthoDB" id="9786961at2"/>
<dbReference type="EMBL" id="LN890656">
    <property type="protein sequence ID" value="CUS06382.1"/>
    <property type="molecule type" value="Genomic_DNA"/>
</dbReference>
<organism evidence="1 2">
    <name type="scientific">Candidatus Promineifilum breve</name>
    <dbReference type="NCBI Taxonomy" id="1806508"/>
    <lineage>
        <taxon>Bacteria</taxon>
        <taxon>Bacillati</taxon>
        <taxon>Chloroflexota</taxon>
        <taxon>Ardenticatenia</taxon>
        <taxon>Candidatus Promineifilales</taxon>
        <taxon>Candidatus Promineifilaceae</taxon>
        <taxon>Candidatus Promineifilum</taxon>
    </lineage>
</organism>
<dbReference type="InterPro" id="IPR019292">
    <property type="entry name" value="McrC"/>
</dbReference>